<dbReference type="AlphaFoldDB" id="A0A1R3H0N9"/>
<protein>
    <submittedName>
        <fullName evidence="2">Uncharacterized protein</fullName>
    </submittedName>
</protein>
<feature type="compositionally biased region" description="Basic and acidic residues" evidence="1">
    <location>
        <begin position="11"/>
        <end position="21"/>
    </location>
</feature>
<proteinExistence type="predicted"/>
<feature type="region of interest" description="Disordered" evidence="1">
    <location>
        <begin position="1"/>
        <end position="39"/>
    </location>
</feature>
<evidence type="ECO:0000313" key="2">
    <source>
        <dbReference type="EMBL" id="OMO63851.1"/>
    </source>
</evidence>
<organism evidence="2 3">
    <name type="scientific">Corchorus olitorius</name>
    <dbReference type="NCBI Taxonomy" id="93759"/>
    <lineage>
        <taxon>Eukaryota</taxon>
        <taxon>Viridiplantae</taxon>
        <taxon>Streptophyta</taxon>
        <taxon>Embryophyta</taxon>
        <taxon>Tracheophyta</taxon>
        <taxon>Spermatophyta</taxon>
        <taxon>Magnoliopsida</taxon>
        <taxon>eudicotyledons</taxon>
        <taxon>Gunneridae</taxon>
        <taxon>Pentapetalae</taxon>
        <taxon>rosids</taxon>
        <taxon>malvids</taxon>
        <taxon>Malvales</taxon>
        <taxon>Malvaceae</taxon>
        <taxon>Grewioideae</taxon>
        <taxon>Apeibeae</taxon>
        <taxon>Corchorus</taxon>
    </lineage>
</organism>
<sequence>MGMRGLLVSPEKGKGGDDELVRGGMVGKEGGDPKLFMKG</sequence>
<dbReference type="Proteomes" id="UP000187203">
    <property type="component" value="Unassembled WGS sequence"/>
</dbReference>
<accession>A0A1R3H0N9</accession>
<evidence type="ECO:0000313" key="3">
    <source>
        <dbReference type="Proteomes" id="UP000187203"/>
    </source>
</evidence>
<comment type="caution">
    <text evidence="2">The sequence shown here is derived from an EMBL/GenBank/DDBJ whole genome shotgun (WGS) entry which is preliminary data.</text>
</comment>
<evidence type="ECO:0000256" key="1">
    <source>
        <dbReference type="SAM" id="MobiDB-lite"/>
    </source>
</evidence>
<name>A0A1R3H0N9_9ROSI</name>
<gene>
    <name evidence="2" type="ORF">COLO4_32194</name>
</gene>
<reference evidence="3" key="1">
    <citation type="submission" date="2013-09" db="EMBL/GenBank/DDBJ databases">
        <title>Corchorus olitorius genome sequencing.</title>
        <authorList>
            <person name="Alam M."/>
            <person name="Haque M.S."/>
            <person name="Islam M.S."/>
            <person name="Emdad E.M."/>
            <person name="Islam M.M."/>
            <person name="Ahmed B."/>
            <person name="Halim A."/>
            <person name="Hossen Q.M.M."/>
            <person name="Hossain M.Z."/>
            <person name="Ahmed R."/>
            <person name="Khan M.M."/>
            <person name="Islam R."/>
            <person name="Rashid M.M."/>
            <person name="Khan S.A."/>
            <person name="Rahman M.S."/>
            <person name="Alam M."/>
            <person name="Yahiya A.S."/>
            <person name="Khan M.S."/>
            <person name="Azam M.S."/>
            <person name="Haque T."/>
            <person name="Lashkar M.Z.H."/>
            <person name="Akhand A.I."/>
            <person name="Morshed G."/>
            <person name="Roy S."/>
            <person name="Uddin K.S."/>
            <person name="Rabeya T."/>
            <person name="Hossain A.S."/>
            <person name="Chowdhury A."/>
            <person name="Snigdha A.R."/>
            <person name="Mortoza M.S."/>
            <person name="Matin S.A."/>
            <person name="Hoque S.M.E."/>
            <person name="Islam M.K."/>
            <person name="Roy D.K."/>
            <person name="Haider R."/>
            <person name="Moosa M.M."/>
            <person name="Elias S.M."/>
            <person name="Hasan A.M."/>
            <person name="Jahan S."/>
            <person name="Shafiuddin M."/>
            <person name="Mahmood N."/>
            <person name="Shommy N.S."/>
        </authorList>
    </citation>
    <scope>NUCLEOTIDE SEQUENCE [LARGE SCALE GENOMIC DNA]</scope>
    <source>
        <strain evidence="3">cv. O-4</strain>
    </source>
</reference>
<keyword evidence="3" id="KW-1185">Reference proteome</keyword>
<dbReference type="EMBL" id="AWUE01021044">
    <property type="protein sequence ID" value="OMO63851.1"/>
    <property type="molecule type" value="Genomic_DNA"/>
</dbReference>